<dbReference type="GO" id="GO:0016616">
    <property type="term" value="F:oxidoreductase activity, acting on the CH-OH group of donors, NAD or NADP as acceptor"/>
    <property type="evidence" value="ECO:0007669"/>
    <property type="project" value="InterPro"/>
</dbReference>
<gene>
    <name evidence="4" type="ORF">ETD86_48910</name>
</gene>
<comment type="caution">
    <text evidence="4">The sequence shown here is derived from an EMBL/GenBank/DDBJ whole genome shotgun (WGS) entry which is preliminary data.</text>
</comment>
<dbReference type="PANTHER" id="PTHR43750:SF1">
    <property type="entry name" value="GDP-MANNOSE 6-DEHYDROGENASE"/>
    <property type="match status" value="1"/>
</dbReference>
<feature type="domain" description="UDP-glucose/GDP-mannose dehydrogenase dimerisation" evidence="2">
    <location>
        <begin position="159"/>
        <end position="253"/>
    </location>
</feature>
<dbReference type="SUPFAM" id="SSF51735">
    <property type="entry name" value="NAD(P)-binding Rossmann-fold domains"/>
    <property type="match status" value="1"/>
</dbReference>
<evidence type="ECO:0000259" key="2">
    <source>
        <dbReference type="Pfam" id="PF00984"/>
    </source>
</evidence>
<evidence type="ECO:0000256" key="1">
    <source>
        <dbReference type="ARBA" id="ARBA00006601"/>
    </source>
</evidence>
<dbReference type="SUPFAM" id="SSF48179">
    <property type="entry name" value="6-phosphogluconate dehydrogenase C-terminal domain-like"/>
    <property type="match status" value="1"/>
</dbReference>
<protein>
    <recommendedName>
        <fullName evidence="6">UDP-glucose/GDP-mannose dehydrogenase family protein</fullName>
    </recommendedName>
</protein>
<dbReference type="EMBL" id="VCKY01000314">
    <property type="protein sequence ID" value="TMR08168.1"/>
    <property type="molecule type" value="Genomic_DNA"/>
</dbReference>
<dbReference type="InterPro" id="IPR001732">
    <property type="entry name" value="UDP-Glc/GDP-Man_DH_N"/>
</dbReference>
<evidence type="ECO:0000313" key="4">
    <source>
        <dbReference type="EMBL" id="TMR08168.1"/>
    </source>
</evidence>
<dbReference type="InterPro" id="IPR014026">
    <property type="entry name" value="UDP-Glc/GDP-Man_DH_dimer"/>
</dbReference>
<dbReference type="Gene3D" id="1.20.5.100">
    <property type="entry name" value="Cytochrome c1, transmembrane anchor, C-terminal"/>
    <property type="match status" value="1"/>
</dbReference>
<dbReference type="InterPro" id="IPR008927">
    <property type="entry name" value="6-PGluconate_DH-like_C_sf"/>
</dbReference>
<dbReference type="PANTHER" id="PTHR43750">
    <property type="entry name" value="UDP-GLUCOSE 6-DEHYDROGENASE TUAD"/>
    <property type="match status" value="1"/>
</dbReference>
<keyword evidence="5" id="KW-1185">Reference proteome</keyword>
<proteinExistence type="inferred from homology"/>
<organism evidence="4 5">
    <name type="scientific">Nonomuraea turkmeniaca</name>
    <dbReference type="NCBI Taxonomy" id="103838"/>
    <lineage>
        <taxon>Bacteria</taxon>
        <taxon>Bacillati</taxon>
        <taxon>Actinomycetota</taxon>
        <taxon>Actinomycetes</taxon>
        <taxon>Streptosporangiales</taxon>
        <taxon>Streptosporangiaceae</taxon>
        <taxon>Nonomuraea</taxon>
    </lineage>
</organism>
<dbReference type="Proteomes" id="UP000309128">
    <property type="component" value="Unassembled WGS sequence"/>
</dbReference>
<dbReference type="AlphaFoldDB" id="A0A5S4EX86"/>
<evidence type="ECO:0000259" key="3">
    <source>
        <dbReference type="Pfam" id="PF03721"/>
    </source>
</evidence>
<dbReference type="GO" id="GO:0051287">
    <property type="term" value="F:NAD binding"/>
    <property type="evidence" value="ECO:0007669"/>
    <property type="project" value="InterPro"/>
</dbReference>
<dbReference type="Gene3D" id="3.40.50.720">
    <property type="entry name" value="NAD(P)-binding Rossmann-like Domain"/>
    <property type="match status" value="2"/>
</dbReference>
<feature type="non-terminal residue" evidence="4">
    <location>
        <position position="293"/>
    </location>
</feature>
<dbReference type="Pfam" id="PF03721">
    <property type="entry name" value="UDPG_MGDP_dh_N"/>
    <property type="match status" value="1"/>
</dbReference>
<name>A0A5S4EX86_9ACTN</name>
<evidence type="ECO:0000313" key="5">
    <source>
        <dbReference type="Proteomes" id="UP000309128"/>
    </source>
</evidence>
<dbReference type="InterPro" id="IPR036291">
    <property type="entry name" value="NAD(P)-bd_dom_sf"/>
</dbReference>
<sequence>MKIAIIGMGHVGRTMHDFLRDHADLITYDQADGGPYPTEALAGCDFAIVCVNTPTGPDGACDVSNVREAVKQLPTSKVLIKSTVAPGTTDELVAETGKDICFCPEYVGESRYYNPVCADAAALPFVIVGGRPDLRRWFVDALLPILGPTKTYFQCDALEAEIVKYMENAFFATKVTFVNEFARICAALGADWHTVREGWLLDPRVEPSHTAVFATNPGFDGKCLPKDLRAIVSAANQAGYQPRLLAEVLASNDRLRAVATAVDLALATPFARTVLQKTMAVPYGTTTTLEAIG</sequence>
<comment type="similarity">
    <text evidence="1">Belongs to the UDP-glucose/GDP-mannose dehydrogenase family.</text>
</comment>
<dbReference type="Pfam" id="PF00984">
    <property type="entry name" value="UDPG_MGDP_dh"/>
    <property type="match status" value="1"/>
</dbReference>
<evidence type="ECO:0008006" key="6">
    <source>
        <dbReference type="Google" id="ProtNLM"/>
    </source>
</evidence>
<reference evidence="4 5" key="1">
    <citation type="submission" date="2019-05" db="EMBL/GenBank/DDBJ databases">
        <title>Draft genome sequence of Nonomuraea turkmeniaca DSM 43926.</title>
        <authorList>
            <person name="Saricaoglu S."/>
            <person name="Isik K."/>
        </authorList>
    </citation>
    <scope>NUCLEOTIDE SEQUENCE [LARGE SCALE GENOMIC DNA]</scope>
    <source>
        <strain evidence="4 5">DSM 43926</strain>
    </source>
</reference>
<feature type="domain" description="UDP-glucose/GDP-mannose dehydrogenase N-terminal" evidence="3">
    <location>
        <begin position="39"/>
        <end position="131"/>
    </location>
</feature>
<accession>A0A5S4EX86</accession>